<dbReference type="PANTHER" id="PTHR39550:SF1">
    <property type="entry name" value="SLL0658 PROTEIN"/>
    <property type="match status" value="1"/>
</dbReference>
<proteinExistence type="predicted"/>
<organism evidence="1 2">
    <name type="scientific">Candidatus Scalindua brodae</name>
    <dbReference type="NCBI Taxonomy" id="237368"/>
    <lineage>
        <taxon>Bacteria</taxon>
        <taxon>Pseudomonadati</taxon>
        <taxon>Planctomycetota</taxon>
        <taxon>Candidatus Brocadiia</taxon>
        <taxon>Candidatus Brocadiales</taxon>
        <taxon>Candidatus Scalinduaceae</taxon>
        <taxon>Candidatus Scalindua</taxon>
    </lineage>
</organism>
<comment type="caution">
    <text evidence="1">The sequence shown here is derived from an EMBL/GenBank/DDBJ whole genome shotgun (WGS) entry which is preliminary data.</text>
</comment>
<dbReference type="eggNOG" id="COG2405">
    <property type="taxonomic scope" value="Bacteria"/>
</dbReference>
<evidence type="ECO:0000313" key="2">
    <source>
        <dbReference type="Proteomes" id="UP000030652"/>
    </source>
</evidence>
<dbReference type="InterPro" id="IPR021799">
    <property type="entry name" value="PIN-like_prokaryotic"/>
</dbReference>
<sequence>MKIIVSDTGPIVHLKEAGLLELLGRIGDIYIPKMVDIEITKLQPHWTKFKPEWLYTESLLPDETKQAENLFLSGLLDLGEAEAILLAKRLNPKWFLTDDTEARIFANSLGIEVHGSLGVVLWLAAVGHLNHIEAKDSLIRLSKTSLWVSKSILEDAQNALKKIFRRN</sequence>
<dbReference type="Proteomes" id="UP000030652">
    <property type="component" value="Unassembled WGS sequence"/>
</dbReference>
<gene>
    <name evidence="1" type="ORF">SCABRO_01376</name>
</gene>
<dbReference type="PANTHER" id="PTHR39550">
    <property type="entry name" value="SLL0658 PROTEIN"/>
    <property type="match status" value="1"/>
</dbReference>
<accession>A0A0B0EIW0</accession>
<reference evidence="1 2" key="1">
    <citation type="submission" date="2014-10" db="EMBL/GenBank/DDBJ databases">
        <title>Draft genome of anammox bacterium scalindua brodae, obtained using differential coverage binning of sequence data from two enrichment reactors.</title>
        <authorList>
            <person name="Speth D.R."/>
            <person name="Russ L."/>
            <person name="Kartal B."/>
            <person name="Op den Camp H.J."/>
            <person name="Dutilh B.E."/>
            <person name="Jetten M.S."/>
        </authorList>
    </citation>
    <scope>NUCLEOTIDE SEQUENCE [LARGE SCALE GENOMIC DNA]</scope>
    <source>
        <strain evidence="1">RU1</strain>
    </source>
</reference>
<dbReference type="AlphaFoldDB" id="A0A0B0EIW0"/>
<dbReference type="Pfam" id="PF11848">
    <property type="entry name" value="DUF3368"/>
    <property type="match status" value="1"/>
</dbReference>
<protein>
    <recommendedName>
        <fullName evidence="3">DUF3368 domain-containing protein</fullName>
    </recommendedName>
</protein>
<name>A0A0B0EIW0_9BACT</name>
<evidence type="ECO:0008006" key="3">
    <source>
        <dbReference type="Google" id="ProtNLM"/>
    </source>
</evidence>
<dbReference type="EMBL" id="JRYO01000085">
    <property type="protein sequence ID" value="KHE92987.1"/>
    <property type="molecule type" value="Genomic_DNA"/>
</dbReference>
<evidence type="ECO:0000313" key="1">
    <source>
        <dbReference type="EMBL" id="KHE92987.1"/>
    </source>
</evidence>